<evidence type="ECO:0000313" key="2">
    <source>
        <dbReference type="Proteomes" id="UP000028525"/>
    </source>
</evidence>
<gene>
    <name evidence="1" type="ORF">IO98_00760</name>
</gene>
<dbReference type="InterPro" id="IPR051599">
    <property type="entry name" value="Cell_Envelope_Assoc"/>
</dbReference>
<dbReference type="InterPro" id="IPR014729">
    <property type="entry name" value="Rossmann-like_a/b/a_fold"/>
</dbReference>
<dbReference type="EMBL" id="JPME01000002">
    <property type="protein sequence ID" value="KEZ91745.1"/>
    <property type="molecule type" value="Genomic_DNA"/>
</dbReference>
<sequence length="264" mass="29490">MKEFIAECINILGSFCGKRDVPVLTPEDLSKKYGIEQADVMVLFGGSILCGGDILAHAMKKGIAKKYIIAGGAGHTTETLRIKMHEEFPDIETAGLPEAKIFEAYIEHRYGLKADYLECNSTNCGNNITYLLELLKGNNISFNSMILAQDASMQHRMEAGLRKYVAEDVIIINYAVYCAHVIVKDSELAFEEEIWGMWDMDRYITLLMGEIPRLSDNADGYGPKGKGYISHVDIPKEAEDAFEELKREYADLVRAANPLYASAR</sequence>
<organism evidence="1 2">
    <name type="scientific">Lacrimispora celerecrescens</name>
    <dbReference type="NCBI Taxonomy" id="29354"/>
    <lineage>
        <taxon>Bacteria</taxon>
        <taxon>Bacillati</taxon>
        <taxon>Bacillota</taxon>
        <taxon>Clostridia</taxon>
        <taxon>Lachnospirales</taxon>
        <taxon>Lachnospiraceae</taxon>
        <taxon>Lacrimispora</taxon>
    </lineage>
</organism>
<evidence type="ECO:0000313" key="1">
    <source>
        <dbReference type="EMBL" id="KEZ91745.1"/>
    </source>
</evidence>
<dbReference type="STRING" id="29354.IO98_00760"/>
<dbReference type="PANTHER" id="PTHR30336">
    <property type="entry name" value="INNER MEMBRANE PROTEIN, PROBABLE PERMEASE"/>
    <property type="match status" value="1"/>
</dbReference>
<evidence type="ECO:0008006" key="3">
    <source>
        <dbReference type="Google" id="ProtNLM"/>
    </source>
</evidence>
<dbReference type="Gene3D" id="1.10.3620.10">
    <property type="entry name" value="YdcF like domain"/>
    <property type="match status" value="1"/>
</dbReference>
<protein>
    <recommendedName>
        <fullName evidence="3">DUF218 domain-containing protein</fullName>
    </recommendedName>
</protein>
<comment type="caution">
    <text evidence="1">The sequence shown here is derived from an EMBL/GenBank/DDBJ whole genome shotgun (WGS) entry which is preliminary data.</text>
</comment>
<dbReference type="GO" id="GO:0005886">
    <property type="term" value="C:plasma membrane"/>
    <property type="evidence" value="ECO:0007669"/>
    <property type="project" value="TreeGrafter"/>
</dbReference>
<dbReference type="AlphaFoldDB" id="A0A084JS11"/>
<proteinExistence type="predicted"/>
<dbReference type="Proteomes" id="UP000028525">
    <property type="component" value="Unassembled WGS sequence"/>
</dbReference>
<dbReference type="Gene3D" id="3.40.50.620">
    <property type="entry name" value="HUPs"/>
    <property type="match status" value="1"/>
</dbReference>
<dbReference type="PANTHER" id="PTHR30336:SF20">
    <property type="entry name" value="DUF218 DOMAIN-CONTAINING PROTEIN"/>
    <property type="match status" value="1"/>
</dbReference>
<name>A0A084JS11_9FIRM</name>
<dbReference type="OrthoDB" id="2216870at2"/>
<dbReference type="RefSeq" id="WP_038277099.1">
    <property type="nucleotide sequence ID" value="NZ_JPME01000002.1"/>
</dbReference>
<reference evidence="1 2" key="1">
    <citation type="submission" date="2014-07" db="EMBL/GenBank/DDBJ databases">
        <title>Draft genome of Clostridium celerecrescens 152B isolated from sediments associated with methane hydrate from Krishna Godavari basin.</title>
        <authorList>
            <person name="Honkalas V.S."/>
            <person name="Dabir A.P."/>
            <person name="Arora P."/>
            <person name="Dhakephalkar P.K."/>
        </authorList>
    </citation>
    <scope>NUCLEOTIDE SEQUENCE [LARGE SCALE GENOMIC DNA]</scope>
    <source>
        <strain evidence="1 2">152B</strain>
    </source>
</reference>
<keyword evidence="2" id="KW-1185">Reference proteome</keyword>
<accession>A0A084JS11</accession>